<feature type="region of interest" description="Disordered" evidence="1">
    <location>
        <begin position="1"/>
        <end position="105"/>
    </location>
</feature>
<reference evidence="2 3" key="1">
    <citation type="journal article" date="2014" name="Agronomy (Basel)">
        <title>A Draft Genome Sequence for Ensete ventricosum, the Drought-Tolerant Tree Against Hunger.</title>
        <authorList>
            <person name="Harrison J."/>
            <person name="Moore K.A."/>
            <person name="Paszkiewicz K."/>
            <person name="Jones T."/>
            <person name="Grant M."/>
            <person name="Ambacheew D."/>
            <person name="Muzemil S."/>
            <person name="Studholme D.J."/>
        </authorList>
    </citation>
    <scope>NUCLEOTIDE SEQUENCE [LARGE SCALE GENOMIC DNA]</scope>
</reference>
<proteinExistence type="predicted"/>
<sequence length="142" mass="14880">MGGQPRPPDGSPPAEGSEPRLDPHERHHLPPLHRPAATGPAAVVPHHGDRPGLQIGALSDGPRDGDNAEEDSGDAKDEANEGEGGGGGDAPKAGERASVEDPGGLRHRMLRLITLPQLCETKRGEETRETEILLVDGAMTSY</sequence>
<evidence type="ECO:0000313" key="2">
    <source>
        <dbReference type="EMBL" id="RRT53472.1"/>
    </source>
</evidence>
<feature type="compositionally biased region" description="Pro residues" evidence="1">
    <location>
        <begin position="1"/>
        <end position="11"/>
    </location>
</feature>
<name>A0A426YP15_ENSVE</name>
<accession>A0A426YP15</accession>
<dbReference type="Proteomes" id="UP000287651">
    <property type="component" value="Unassembled WGS sequence"/>
</dbReference>
<dbReference type="EMBL" id="AMZH03011126">
    <property type="protein sequence ID" value="RRT53472.1"/>
    <property type="molecule type" value="Genomic_DNA"/>
</dbReference>
<comment type="caution">
    <text evidence="2">The sequence shown here is derived from an EMBL/GenBank/DDBJ whole genome shotgun (WGS) entry which is preliminary data.</text>
</comment>
<evidence type="ECO:0000313" key="3">
    <source>
        <dbReference type="Proteomes" id="UP000287651"/>
    </source>
</evidence>
<organism evidence="2 3">
    <name type="scientific">Ensete ventricosum</name>
    <name type="common">Abyssinian banana</name>
    <name type="synonym">Musa ensete</name>
    <dbReference type="NCBI Taxonomy" id="4639"/>
    <lineage>
        <taxon>Eukaryota</taxon>
        <taxon>Viridiplantae</taxon>
        <taxon>Streptophyta</taxon>
        <taxon>Embryophyta</taxon>
        <taxon>Tracheophyta</taxon>
        <taxon>Spermatophyta</taxon>
        <taxon>Magnoliopsida</taxon>
        <taxon>Liliopsida</taxon>
        <taxon>Zingiberales</taxon>
        <taxon>Musaceae</taxon>
        <taxon>Ensete</taxon>
    </lineage>
</organism>
<gene>
    <name evidence="2" type="ORF">B296_00045334</name>
</gene>
<protein>
    <submittedName>
        <fullName evidence="2">Uncharacterized protein</fullName>
    </submittedName>
</protein>
<dbReference type="AlphaFoldDB" id="A0A426YP15"/>
<evidence type="ECO:0000256" key="1">
    <source>
        <dbReference type="SAM" id="MobiDB-lite"/>
    </source>
</evidence>